<evidence type="ECO:0000256" key="1">
    <source>
        <dbReference type="ARBA" id="ARBA00004395"/>
    </source>
</evidence>
<dbReference type="AlphaFoldDB" id="A0A3M7L124"/>
<sequence>SFVMGKGAKNSLALAEAGSVLDDPVFTPFLADDFDAATFASQAIVSGGGSAPAHMRELREGIDRLEAGIREHLNTHQDSLLASAGSLGSVEADLDRTSLSIAALRSLASRVRADVAGPAARVRALTHQARGLQSTIDLLQHVTYRLKLVSQLRASVANGQGLLEAASVARILAQIQSLDDSTSRDMRGVDVISADAVFLLSTRENVVRQAQTALREGLSSLSQADVGSALQVFFNLGGLLSRSALDQLAAVSLELVLPTLSALSDHLEEGVLALHAHGAWRAEAADVVETSEPMRRLLQRVAHARWVLAGCFWKGRSAVGVWGEGRGGVPVDASTWRPAKGGQQAAWVYVLHGNGAGPHAEHGNTPKQAHPCTPPRRQEYLSRFPASTLLPPAASAAGNLQGSAPTPTVPRALAQRLAARLLSVYVRHASLLRPVSHAGALQLAKDAGELEAAAAQQLAPLDALQAPVGRLRAFRRALFMDAAALGAGAAAAAAGGGKGVAGGKAAGPQAGELPPSVVLHLLFSRAPAAVASPHARQGLTPAQARKTEWWMSVSHRARKTGYSLWLDDHSEAEALAFIAAAVMAGEAALKQRGQGEDATLAAMRMVLQAHAPPTGA</sequence>
<feature type="non-terminal residue" evidence="7">
    <location>
        <position position="1"/>
    </location>
</feature>
<keyword evidence="4" id="KW-0472">Membrane</keyword>
<name>A0A3M7L124_AUXPR</name>
<dbReference type="GO" id="GO:0000139">
    <property type="term" value="C:Golgi membrane"/>
    <property type="evidence" value="ECO:0007669"/>
    <property type="project" value="UniProtKB-SubCell"/>
</dbReference>
<dbReference type="PANTHER" id="PTHR13228:SF3">
    <property type="entry name" value="CONSERVED OLIGOMERIC GOLGI COMPLEX SUBUNIT 5"/>
    <property type="match status" value="1"/>
</dbReference>
<dbReference type="InterPro" id="IPR019465">
    <property type="entry name" value="Cog5"/>
</dbReference>
<evidence type="ECO:0000256" key="3">
    <source>
        <dbReference type="ARBA" id="ARBA00023034"/>
    </source>
</evidence>
<evidence type="ECO:0000313" key="8">
    <source>
        <dbReference type="Proteomes" id="UP000279271"/>
    </source>
</evidence>
<accession>A0A3M7L124</accession>
<dbReference type="InterPro" id="IPR049176">
    <property type="entry name" value="COG5_N"/>
</dbReference>
<evidence type="ECO:0000256" key="4">
    <source>
        <dbReference type="ARBA" id="ARBA00023136"/>
    </source>
</evidence>
<evidence type="ECO:0000259" key="6">
    <source>
        <dbReference type="Pfam" id="PF20649"/>
    </source>
</evidence>
<dbReference type="Pfam" id="PF10392">
    <property type="entry name" value="COG5_N"/>
    <property type="match status" value="1"/>
</dbReference>
<protein>
    <recommendedName>
        <fullName evidence="2">Conserved oligomeric Golgi complex subunit 5</fullName>
    </recommendedName>
</protein>
<gene>
    <name evidence="7" type="ORF">APUTEX25_004641</name>
</gene>
<dbReference type="GO" id="GO:0006891">
    <property type="term" value="P:intra-Golgi vesicle-mediated transport"/>
    <property type="evidence" value="ECO:0007669"/>
    <property type="project" value="InterPro"/>
</dbReference>
<evidence type="ECO:0000313" key="7">
    <source>
        <dbReference type="EMBL" id="RMZ56418.1"/>
    </source>
</evidence>
<dbReference type="InterPro" id="IPR048485">
    <property type="entry name" value="COG5_helical"/>
</dbReference>
<reference evidence="8" key="1">
    <citation type="journal article" date="2018" name="Algal Res.">
        <title>Characterization of plant carbon substrate utilization by Auxenochlorella protothecoides.</title>
        <authorList>
            <person name="Vogler B.W."/>
            <person name="Starkenburg S.R."/>
            <person name="Sudasinghe N."/>
            <person name="Schambach J.Y."/>
            <person name="Rollin J.A."/>
            <person name="Pattathil S."/>
            <person name="Barry A.N."/>
        </authorList>
    </citation>
    <scope>NUCLEOTIDE SEQUENCE [LARGE SCALE GENOMIC DNA]</scope>
    <source>
        <strain evidence="8">UTEX 25</strain>
    </source>
</reference>
<dbReference type="PANTHER" id="PTHR13228">
    <property type="entry name" value="CONSERVED OLIGOMERIC GOLGI COMPLEX COMPONENT 5"/>
    <property type="match status" value="1"/>
</dbReference>
<dbReference type="GO" id="GO:0017119">
    <property type="term" value="C:Golgi transport complex"/>
    <property type="evidence" value="ECO:0007669"/>
    <property type="project" value="InterPro"/>
</dbReference>
<proteinExistence type="predicted"/>
<feature type="domain" description="Conserved oligomeric Golgi complex subunit 5 N-terminal" evidence="5">
    <location>
        <begin position="28"/>
        <end position="152"/>
    </location>
</feature>
<keyword evidence="3" id="KW-0333">Golgi apparatus</keyword>
<dbReference type="Pfam" id="PF20649">
    <property type="entry name" value="COG5_C"/>
    <property type="match status" value="1"/>
</dbReference>
<evidence type="ECO:0000259" key="5">
    <source>
        <dbReference type="Pfam" id="PF10392"/>
    </source>
</evidence>
<comment type="caution">
    <text evidence="7">The sequence shown here is derived from an EMBL/GenBank/DDBJ whole genome shotgun (WGS) entry which is preliminary data.</text>
</comment>
<feature type="domain" description="Conserved oligomeric Golgi complex subunit 5 helical" evidence="6">
    <location>
        <begin position="186"/>
        <end position="253"/>
    </location>
</feature>
<evidence type="ECO:0000256" key="2">
    <source>
        <dbReference type="ARBA" id="ARBA00020974"/>
    </source>
</evidence>
<organism evidence="7 8">
    <name type="scientific">Auxenochlorella protothecoides</name>
    <name type="common">Green microalga</name>
    <name type="synonym">Chlorella protothecoides</name>
    <dbReference type="NCBI Taxonomy" id="3075"/>
    <lineage>
        <taxon>Eukaryota</taxon>
        <taxon>Viridiplantae</taxon>
        <taxon>Chlorophyta</taxon>
        <taxon>core chlorophytes</taxon>
        <taxon>Trebouxiophyceae</taxon>
        <taxon>Chlorellales</taxon>
        <taxon>Chlorellaceae</taxon>
        <taxon>Auxenochlorella</taxon>
    </lineage>
</organism>
<dbReference type="EMBL" id="QOKY01000144">
    <property type="protein sequence ID" value="RMZ56418.1"/>
    <property type="molecule type" value="Genomic_DNA"/>
</dbReference>
<dbReference type="Proteomes" id="UP000279271">
    <property type="component" value="Unassembled WGS sequence"/>
</dbReference>
<comment type="subcellular location">
    <subcellularLocation>
        <location evidence="1">Golgi apparatus membrane</location>
        <topology evidence="1">Peripheral membrane protein</topology>
    </subcellularLocation>
</comment>